<dbReference type="InterPro" id="IPR005546">
    <property type="entry name" value="Autotransporte_beta"/>
</dbReference>
<dbReference type="RefSeq" id="WP_183217282.1">
    <property type="nucleotide sequence ID" value="NZ_JACHOQ010000006.1"/>
</dbReference>
<keyword evidence="2" id="KW-0456">Lyase</keyword>
<dbReference type="CDD" id="cd00102">
    <property type="entry name" value="IPT"/>
    <property type="match status" value="2"/>
</dbReference>
<dbReference type="Proteomes" id="UP000527324">
    <property type="component" value="Unassembled WGS sequence"/>
</dbReference>
<dbReference type="SMART" id="SM00429">
    <property type="entry name" value="IPT"/>
    <property type="match status" value="4"/>
</dbReference>
<sequence length="1938" mass="188454">MGKTFVGREPREAARLLAAFGVGLLALLLLTFSSGSARAQSVCTITASASRSDSNVSGSGQLNLLRVPGDGAAYAVFKIAADSDPESLVYACAASTLTSSPRFEGNILNGAGTNNRALLTTGWTFTFNDGSSLTRPSGSSYVFFTPVAGQTTVTLSGAGVLFTGSSAQSQYIANQSYSGTFDIAQGSASTGRDTNNTYSAVASVSSPPAITSVSPGSGSTAGGTSVTLSGTGFSSSGNAVVIGGVSATPSAESSTSITFTTPAHAAGSVDIVVTTADGQSVTSTNAYTYVAAPTTTSVTPNSGPTAGGTSVVIQGTAFTGATAVSFGGSPATGVVVNSATQITAVSPAGSAGTVSVSVTTPGGTGTLSNAFVYVAAPTITSVSPAAGPTAGGTSVTVTGTNLSSATGVAFGGVAGTITANTATSITVTAPAGAGVVDVAVTTAGGVATAVSGYAYAAAPTISGVSPNTGPETGGTTVTLTGTNLTNASAVTFGGNAATITANTATSITATVPAGAGSVGVAVTTAGGTATAVNAYSYIPTLSVTPGAATGTSVGGAFSQANPASGGTAPYVYALASGALPAGVNLNTATGAVTGTPTTAGAFAYAIQATDSQGTPATATGATVSGTIAKGTQTISFAALADASLSASPLTVSATSSSGLAVAFTSATTGVCIVSGTSVTLLGPGTCTLNADQAGDANWNAATQVQRSFTVTAATLSVTPGAATGTSVGGAFSQSNPASGGTAPYVYALASGALPAGVSLNTATGAVTGTPTTAGAFAYAIQATDSQGTPATATGATVSGTIAKGTQTISFAALADASLSASPLTVSATSSSGLAVAFTSATTGVCIVSGTSVTLLSPGTCTLNADQAGDANWNAATQVQRSFTVTAATLSVTPGAATGTSVGGAFSQSNPASGGTAPYVYALASGALPAGVSLNTATGAVTGTPTTAGAFAYAIQATDSQGTPATAIGATVSGTIAKGTQSISFTSTAPAATVPGPVYTVAAVATSGLNVSFSLDAASTGCALAGAAVTFTGPGTCVINADQAGDANWTAAARVQQSFAVTAAAPIAANVTGVAVPFNSPGTAIDLSSAITGGAHGSVVIVTAPAHGAVTVAGDVLTYVPTSGYFGPDSLTYQAVGAGGVSNTATVSLTVAVPAAPVASDRVGVTVAFNSAGTAIDLSGSISGVRTSIAIATAPAHGAATVSGEVVTYRPTADYSGADSFTYVATGPGGASAPATVSLIVEAPAAPVVTPPAAPVAPPPPSGSGPQPVKVPLAPNSSGVVTGYRVDAPPQNGVAAISGDGSAADPWVLTYTPAANFLGTETVSVVATGPGGDSAPAAFVIQVAGKAPDFALTTRPGAPVTITPTTGLVGGPFNGLRITRPPTSGSAVVEGLTIVFTPAAANSSLRSLETVSAAAGVASLAYVIDLPFGASAPGEVSLAALAVPGEQALTAATLQGVPVTVRIDDTTGGPFIGATVVSVAPTTAGSATLTTVAGERSLTFTPATDFTGEAVITFSLTNAAGSTNGVLTVTVEGRPDPGLDPEVRGVATAQVTSARRFADVQLNNFQRRLQALRSGTNGSSNGLSLNFGLGGLADRDNDPRQALRQALGARDPIDPGALNDRSRDALGLETGVGGDALEAAASTPRSNTLSAAPKGSQGVGSVGFWTAGSIDWGRQDAAGQRDYRFTTQGVTVGLDYQIADGLVVGGGLGYGEDRTKVGDNGTVSNGSAFSAALYGSWRPTHGLYVDGVAGVSDLDFDARRWVSGLAGQPNGYAASERSGEALFASAAFGRLRRSDRVTTDLYARIDAREITLDGFTETGGGYAALVWDGVDQSSLSTNLGAALRWVADTRSAGVITASARLEWSHELEEVGRQTVRYADWAASPSYLVPLDAWSRNALKLDLGADWQVSDRLLLGLGYRGQLGDASVSHGAELRFTYGW</sequence>
<feature type="domain" description="Autotransporter" evidence="1">
    <location>
        <begin position="1656"/>
        <end position="1938"/>
    </location>
</feature>
<comment type="caution">
    <text evidence="2">The sequence shown here is derived from an EMBL/GenBank/DDBJ whole genome shotgun (WGS) entry which is preliminary data.</text>
</comment>
<dbReference type="InterPro" id="IPR015919">
    <property type="entry name" value="Cadherin-like_sf"/>
</dbReference>
<organism evidence="2 3">
    <name type="scientific">Brevundimonas aurantiaca</name>
    <dbReference type="NCBI Taxonomy" id="74316"/>
    <lineage>
        <taxon>Bacteria</taxon>
        <taxon>Pseudomonadati</taxon>
        <taxon>Pseudomonadota</taxon>
        <taxon>Alphaproteobacteria</taxon>
        <taxon>Caulobacterales</taxon>
        <taxon>Caulobacteraceae</taxon>
        <taxon>Brevundimonas</taxon>
    </lineage>
</organism>
<name>A0A7W9C7U7_9CAUL</name>
<dbReference type="SUPFAM" id="SSF49313">
    <property type="entry name" value="Cadherin-like"/>
    <property type="match status" value="3"/>
</dbReference>
<dbReference type="PANTHER" id="PTHR22625:SF70">
    <property type="entry name" value="PLEXIN A, ISOFORM A"/>
    <property type="match status" value="1"/>
</dbReference>
<evidence type="ECO:0000259" key="1">
    <source>
        <dbReference type="PROSITE" id="PS51208"/>
    </source>
</evidence>
<keyword evidence="3" id="KW-1185">Reference proteome</keyword>
<dbReference type="SUPFAM" id="SSF81296">
    <property type="entry name" value="E set domains"/>
    <property type="match status" value="4"/>
</dbReference>
<dbReference type="Pfam" id="PF17963">
    <property type="entry name" value="Big_9"/>
    <property type="match status" value="2"/>
</dbReference>
<protein>
    <submittedName>
        <fullName evidence="2">Putative enzyme related to lactoylglutathione lyase</fullName>
    </submittedName>
</protein>
<evidence type="ECO:0000313" key="2">
    <source>
        <dbReference type="EMBL" id="MBB5740685.1"/>
    </source>
</evidence>
<dbReference type="Gene3D" id="2.60.40.10">
    <property type="entry name" value="Immunoglobulins"/>
    <property type="match status" value="7"/>
</dbReference>
<dbReference type="GO" id="GO:0016020">
    <property type="term" value="C:membrane"/>
    <property type="evidence" value="ECO:0007669"/>
    <property type="project" value="InterPro"/>
</dbReference>
<proteinExistence type="predicted"/>
<dbReference type="Pfam" id="PF01833">
    <property type="entry name" value="TIG"/>
    <property type="match status" value="4"/>
</dbReference>
<dbReference type="Gene3D" id="2.60.40.3440">
    <property type="match status" value="2"/>
</dbReference>
<dbReference type="PROSITE" id="PS51208">
    <property type="entry name" value="AUTOTRANSPORTER"/>
    <property type="match status" value="1"/>
</dbReference>
<dbReference type="InterPro" id="IPR031148">
    <property type="entry name" value="Plexin"/>
</dbReference>
<dbReference type="InterPro" id="IPR002909">
    <property type="entry name" value="IPT_dom"/>
</dbReference>
<dbReference type="InterPro" id="IPR014756">
    <property type="entry name" value="Ig_E-set"/>
</dbReference>
<dbReference type="GO" id="GO:0017154">
    <property type="term" value="F:semaphorin receptor activity"/>
    <property type="evidence" value="ECO:0007669"/>
    <property type="project" value="InterPro"/>
</dbReference>
<reference evidence="2 3" key="1">
    <citation type="submission" date="2020-08" db="EMBL/GenBank/DDBJ databases">
        <title>Genomic Encyclopedia of Type Strains, Phase IV (KMG-IV): sequencing the most valuable type-strain genomes for metagenomic binning, comparative biology and taxonomic classification.</title>
        <authorList>
            <person name="Goeker M."/>
        </authorList>
    </citation>
    <scope>NUCLEOTIDE SEQUENCE [LARGE SCALE GENOMIC DNA]</scope>
    <source>
        <strain evidence="2 3">DSM 4731</strain>
    </source>
</reference>
<dbReference type="GO" id="GO:0005509">
    <property type="term" value="F:calcium ion binding"/>
    <property type="evidence" value="ECO:0007669"/>
    <property type="project" value="InterPro"/>
</dbReference>
<dbReference type="Pfam" id="PF05345">
    <property type="entry name" value="He_PIG"/>
    <property type="match status" value="3"/>
</dbReference>
<evidence type="ECO:0000313" key="3">
    <source>
        <dbReference type="Proteomes" id="UP000527324"/>
    </source>
</evidence>
<dbReference type="EMBL" id="JACHOQ010000006">
    <property type="protein sequence ID" value="MBB5740685.1"/>
    <property type="molecule type" value="Genomic_DNA"/>
</dbReference>
<dbReference type="Pfam" id="PF03797">
    <property type="entry name" value="Autotransporter"/>
    <property type="match status" value="1"/>
</dbReference>
<accession>A0A7W9C7U7</accession>
<dbReference type="Gene3D" id="2.40.128.130">
    <property type="entry name" value="Autotransporter beta-domain"/>
    <property type="match status" value="1"/>
</dbReference>
<dbReference type="PANTHER" id="PTHR22625">
    <property type="entry name" value="PLEXIN"/>
    <property type="match status" value="1"/>
</dbReference>
<dbReference type="GO" id="GO:0016829">
    <property type="term" value="F:lyase activity"/>
    <property type="evidence" value="ECO:0007669"/>
    <property type="project" value="UniProtKB-KW"/>
</dbReference>
<dbReference type="SMART" id="SM00869">
    <property type="entry name" value="Autotransporter"/>
    <property type="match status" value="1"/>
</dbReference>
<dbReference type="InterPro" id="IPR013783">
    <property type="entry name" value="Ig-like_fold"/>
</dbReference>
<gene>
    <name evidence="2" type="ORF">GGQ93_002414</name>
</gene>
<dbReference type="SUPFAM" id="SSF103515">
    <property type="entry name" value="Autotransporter"/>
    <property type="match status" value="1"/>
</dbReference>
<dbReference type="InterPro" id="IPR036709">
    <property type="entry name" value="Autotransporte_beta_dom_sf"/>
</dbReference>